<accession>A0ACD0ZNH6</accession>
<dbReference type="EMBL" id="CP060414">
    <property type="protein sequence ID" value="QNT59707.2"/>
    <property type="molecule type" value="Genomic_DNA"/>
</dbReference>
<proteinExistence type="predicted"/>
<gene>
    <name evidence="1" type="primary">xth</name>
    <name evidence="1" type="ORF">H7A79_1930</name>
</gene>
<protein>
    <submittedName>
        <fullName evidence="1">Exodeoxyribonuclease III</fullName>
    </submittedName>
</protein>
<sequence>MEADPAAAKGGFCTTAQPNRGGFNHGGTLLGQAIKAVMAFFSTARSNESSGHLKPSVSAGVSDGFSFFRRPEIGLQSRFIQHTSNPIMLKIISANVNGIRSAYKKGFLEYIAASGADMVCVQELKAQEPDLSEDMKNPHGMYGVWHCAEKRGYSGVAIYSKQKPDSVQYGMGIEEFDREGRFVRADFGNLSVISLYLPSGTSAPERQALKYRFLDAFYPMLAEMKAAGRDIVVCGDWNIAHQNIDLKNWKGNQKNSGFLPEERAWIGKVINNLGWTDMWRTLYPEEPGYTWWSNRGQAYANNVGWRIDYHMVTPDLAAKAVCAHVYKDEKFSDHAPLVVEYDYAL</sequence>
<name>A0ACD0ZNH6_9NEIS</name>
<evidence type="ECO:0000313" key="2">
    <source>
        <dbReference type="Proteomes" id="UP000516412"/>
    </source>
</evidence>
<dbReference type="Proteomes" id="UP000516412">
    <property type="component" value="Chromosome"/>
</dbReference>
<organism evidence="1 2">
    <name type="scientific">Neisseria musculi</name>
    <dbReference type="NCBI Taxonomy" id="1815583"/>
    <lineage>
        <taxon>Bacteria</taxon>
        <taxon>Pseudomonadati</taxon>
        <taxon>Pseudomonadota</taxon>
        <taxon>Betaproteobacteria</taxon>
        <taxon>Neisseriales</taxon>
        <taxon>Neisseriaceae</taxon>
        <taxon>Neisseria</taxon>
    </lineage>
</organism>
<reference evidence="1" key="1">
    <citation type="submission" date="2024-06" db="EMBL/GenBank/DDBJ databases">
        <title>Complete Genome Sequence of mouse commensal type strain Neisseria musculi.</title>
        <authorList>
            <person name="Thapa E."/>
            <person name="Aluvathingal J."/>
            <person name="Nadendla S."/>
            <person name="Mehta A."/>
            <person name="Tettelin H."/>
            <person name="Weyand N.J."/>
        </authorList>
    </citation>
    <scope>NUCLEOTIDE SEQUENCE</scope>
    <source>
        <strain evidence="1">NW831</strain>
    </source>
</reference>
<evidence type="ECO:0000313" key="1">
    <source>
        <dbReference type="EMBL" id="QNT59707.2"/>
    </source>
</evidence>
<keyword evidence="2" id="KW-1185">Reference proteome</keyword>